<dbReference type="EMBL" id="CP002198">
    <property type="protein sequence ID" value="ADN16594.1"/>
    <property type="molecule type" value="Genomic_DNA"/>
</dbReference>
<accession>E0UEM6</accession>
<sequence length="137" mass="15046">MINNSPIPEQYSVLVVEPTLIKGNKNGILDLLIVLANALSDGGACSEFLNPKGDAFDVQARWCNTFEQLEGNSQTVSTPDINQELEVILRQLINKHSLIGILTTLKHIGDQAHKNDPDGDWKQDADALSVAIERIEN</sequence>
<evidence type="ECO:0000313" key="1">
    <source>
        <dbReference type="EMBL" id="ADN16594.1"/>
    </source>
</evidence>
<reference evidence="2" key="1">
    <citation type="journal article" date="2011" name="MBio">
        <title>Novel metabolic attributes of the genus Cyanothece, comprising a group of unicellular nitrogen-fixing Cyanobacteria.</title>
        <authorList>
            <person name="Bandyopadhyay A."/>
            <person name="Elvitigala T."/>
            <person name="Welsh E."/>
            <person name="Stockel J."/>
            <person name="Liberton M."/>
            <person name="Min H."/>
            <person name="Sherman L.A."/>
            <person name="Pakrasi H.B."/>
        </authorList>
    </citation>
    <scope>NUCLEOTIDE SEQUENCE [LARGE SCALE GENOMIC DNA]</scope>
    <source>
        <strain evidence="2">PCC 7822</strain>
    </source>
</reference>
<dbReference type="Proteomes" id="UP000008206">
    <property type="component" value="Chromosome"/>
</dbReference>
<name>E0UEM6_GLOV7</name>
<dbReference type="STRING" id="497965.Cyan7822_4689"/>
<dbReference type="RefSeq" id="WP_013324635.1">
    <property type="nucleotide sequence ID" value="NC_014501.1"/>
</dbReference>
<evidence type="ECO:0000313" key="2">
    <source>
        <dbReference type="Proteomes" id="UP000008206"/>
    </source>
</evidence>
<dbReference type="KEGG" id="cyj:Cyan7822_4689"/>
<organism evidence="1 2">
    <name type="scientific">Gloeothece verrucosa (strain PCC 7822)</name>
    <name type="common">Cyanothece sp. (strain PCC 7822)</name>
    <dbReference type="NCBI Taxonomy" id="497965"/>
    <lineage>
        <taxon>Bacteria</taxon>
        <taxon>Bacillati</taxon>
        <taxon>Cyanobacteriota</taxon>
        <taxon>Cyanophyceae</taxon>
        <taxon>Oscillatoriophycideae</taxon>
        <taxon>Chroococcales</taxon>
        <taxon>Aphanothecaceae</taxon>
        <taxon>Gloeothece</taxon>
        <taxon>Gloeothece verrucosa</taxon>
    </lineage>
</organism>
<dbReference type="AlphaFoldDB" id="E0UEM6"/>
<proteinExistence type="predicted"/>
<gene>
    <name evidence="1" type="ordered locus">Cyan7822_4689</name>
</gene>
<keyword evidence="2" id="KW-1185">Reference proteome</keyword>
<protein>
    <submittedName>
        <fullName evidence="1">Uncharacterized protein</fullName>
    </submittedName>
</protein>
<dbReference type="HOGENOM" id="CLU_1861879_0_0_3"/>